<protein>
    <submittedName>
        <fullName evidence="1">Uncharacterized protein</fullName>
    </submittedName>
</protein>
<dbReference type="RefSeq" id="WP_148471811.1">
    <property type="nucleotide sequence ID" value="NZ_JAOQJD010000002.1"/>
</dbReference>
<dbReference type="Proteomes" id="UP001481872">
    <property type="component" value="Unassembled WGS sequence"/>
</dbReference>
<reference evidence="1 2" key="1">
    <citation type="submission" date="2024-04" db="EMBL/GenBank/DDBJ databases">
        <title>Human intestinal bacterial collection.</title>
        <authorList>
            <person name="Pauvert C."/>
            <person name="Hitch T.C.A."/>
            <person name="Clavel T."/>
        </authorList>
    </citation>
    <scope>NUCLEOTIDE SEQUENCE [LARGE SCALE GENOMIC DNA]</scope>
    <source>
        <strain evidence="1 2">CLA-SR-H026</strain>
    </source>
</reference>
<comment type="caution">
    <text evidence="1">The sequence shown here is derived from an EMBL/GenBank/DDBJ whole genome shotgun (WGS) entry which is preliminary data.</text>
</comment>
<gene>
    <name evidence="1" type="ORF">AAA081_07375</name>
</gene>
<proteinExistence type="predicted"/>
<accession>A0ABV1J7D1</accession>
<name>A0ABV1J7D1_9FIRM</name>
<keyword evidence="2" id="KW-1185">Reference proteome</keyword>
<dbReference type="EMBL" id="JBBNPS010000023">
    <property type="protein sequence ID" value="MEQ3354108.1"/>
    <property type="molecule type" value="Genomic_DNA"/>
</dbReference>
<evidence type="ECO:0000313" key="1">
    <source>
        <dbReference type="EMBL" id="MEQ3354108.1"/>
    </source>
</evidence>
<sequence length="143" mass="16477">MIKEQDVIRMKVPFPSVDSKLALNAHMYICGKDTAPRYGFIKCQTLKPYMLNKRVITHYVDEAADATRNPFSRTSRIDCDKLFVSYSVHYDDRLKTTTRPDICGELYHKVKKTLTSHDYKTIAMDEEKLVALNALISKIANDK</sequence>
<organism evidence="1 2">
    <name type="scientific">Aedoeadaptatus acetigenes</name>
    <dbReference type="NCBI Taxonomy" id="2981723"/>
    <lineage>
        <taxon>Bacteria</taxon>
        <taxon>Bacillati</taxon>
        <taxon>Bacillota</taxon>
        <taxon>Tissierellia</taxon>
        <taxon>Tissierellales</taxon>
        <taxon>Peptoniphilaceae</taxon>
        <taxon>Aedoeadaptatus</taxon>
    </lineage>
</organism>
<evidence type="ECO:0000313" key="2">
    <source>
        <dbReference type="Proteomes" id="UP001481872"/>
    </source>
</evidence>